<dbReference type="Gene3D" id="2.60.40.10">
    <property type="entry name" value="Immunoglobulins"/>
    <property type="match status" value="6"/>
</dbReference>
<evidence type="ECO:0000259" key="2">
    <source>
        <dbReference type="SMART" id="SM00408"/>
    </source>
</evidence>
<dbReference type="PANTHER" id="PTHR10075:SF100">
    <property type="entry name" value="FASCICLIN-2"/>
    <property type="match status" value="1"/>
</dbReference>
<dbReference type="InterPro" id="IPR003599">
    <property type="entry name" value="Ig_sub"/>
</dbReference>
<evidence type="ECO:0000259" key="3">
    <source>
        <dbReference type="SMART" id="SM00409"/>
    </source>
</evidence>
<dbReference type="SUPFAM" id="SSF48726">
    <property type="entry name" value="Immunoglobulin"/>
    <property type="match status" value="5"/>
</dbReference>
<feature type="domain" description="Immunoglobulin subtype 2" evidence="2">
    <location>
        <begin position="992"/>
        <end position="1053"/>
    </location>
</feature>
<dbReference type="InterPro" id="IPR003886">
    <property type="entry name" value="NIDO_dom"/>
</dbReference>
<feature type="domain" description="Immunoglobulin" evidence="3">
    <location>
        <begin position="1168"/>
        <end position="1251"/>
    </location>
</feature>
<dbReference type="InterPro" id="IPR003598">
    <property type="entry name" value="Ig_sub2"/>
</dbReference>
<dbReference type="Gene3D" id="2.40.10.10">
    <property type="entry name" value="Trypsin-like serine proteases"/>
    <property type="match status" value="1"/>
</dbReference>
<feature type="domain" description="Immunoglobulin subtype 2" evidence="2">
    <location>
        <begin position="797"/>
        <end position="854"/>
    </location>
</feature>
<sequence length="1629" mass="178390">MAAEFVTGRMVSFSLSEPILVLFISFFVTLSVSAPYSRFVEYEGRGALVISTASRHLAFSREFFFSGQSFDSLMVHRDGSLELRDSETGSNVSLSVFKTSPSPTYGSVYHRFISTDENDDVGSELQDALTAMNVSFGSVLVDHSPHWAVIVTWHDMSMGNVNHNTFQAILLAMQESVASFVLYNYGSIQWPTRADQGECIAGYNTSFSTGYIIPGSQVGDSVGVMEVSNIDQPGMWAFRVDQHQTSLESEADSFYLAFAPPLNQRSRHKPYILVSTSEEGRVPITVDCPGIRLHQEATILKDSAYRLNFPSSLSSSYFQSNGGIRVTTTKGKKISVVAVSEVSPQYVTRYSVLHQRDLKRNYVYYVTTADDSQSTFTHLVIVGMYDRTRVKIHAPVLLRAGRRTVGANQVIELTIHEYRTLYVVARQDLSGMKIVSFSKPVAVFSGHACTQIPSRYTRCDSIMEQLPSTYDWGRKFVIPPMYGRSYSLLHVFAAADLTQFNLDCITKSGRQKERENVMIDSAGAHAVVQQSGSEICYLSANSSVLAVQFSISVAADTDSRQGGPAMLMIPSVQQFSKNAVVPALQASLEHSATIIVPEQYHHPSLIYINNETTLQNLTNTPLVYYNNYTISHYVYSVELQTAGVYHIHSEQPGARLGVIAVGHRESSSYAYMASIHSSGAKFESPLVKVIRGTDYAVCLTTTTQHSSTFWRDENGQVISTDSVLYANSSASSDFYCEVPALGFQPEFYYREKYTPSTLAISIQRGSTTGGGQNCDAEDCKTKCSFTVRVFPESATANIYSNITLYCTASVEEDIVSMKWSRAGSTVDEGPVMYLMQAGPQDAGTYTCTVTRTGGETGMASANVTILSYPPVITIHPTSVYTVLNEINTPIRLQCSAEYAGGLLWWEKLLSSNQHRRLQNWDILKSGRSTQNEILIDQSGDLLLLSPSRTSGGVYRCVAFNESGRAVSNPASVVIEGTQPLTIVMSPLNQTILINTTAVLRCLATGYGHIHYNWTRGNATVQGRAVDRGSELDVVDQDEDSEGEYTCVAYTEDEVVSSPQAFIRVLKPDKALAASVHPLNESVYEGRDAAFHCHGAHGQGDYTYLWMNDVDQAFGNTSTLVLSRVSMSHSGLYTCVVEDEMGMKTNATARLLVQDTKEPNITIPTIKNVTLSLVDRSRYAVFECDVGQDGMAYTWRKQEGPLPNRALGVNSSTLVLPVLALADAGKYQCSVTHLETRENATSAWAYLSLSVAPPTIKHHPANLTTALGGNVSLSCIAEGYGSLLYRWNRVGVGLVQTGSSPHLFLNNVTKSAEGQYKCSVTNQNGEASTSNFATITVRVSERVEVQNCNRTLLSSTLLSQNLRAPSFLKTDTLLLQGPIFSTSKQLSKDMKLLANSLVYVCHKGVQKSKGRSSTLQALTLGIAIEPDWVMTLSTICTGMCRNEQFDIVPLKQLSKYTNPAMKICKEIAGRGKAISVESDTSIHKSPANSSVLLLQLKRPLLTSYISKGSLLSRSQLLKLKSGNAVDLLGISSTESSTPPTPKRFKFRIRSKLPPSNAPLPAVTSQDSCSENLPESCSWFPGSPIVYQPPQSAKYALLGLAASQDGCSAAGIYESHISLSTDMEWIDETVV</sequence>
<feature type="domain" description="Immunoglobulin" evidence="3">
    <location>
        <begin position="986"/>
        <end position="1065"/>
    </location>
</feature>
<reference evidence="5" key="1">
    <citation type="submission" date="2023-08" db="EMBL/GenBank/DDBJ databases">
        <authorList>
            <person name="Adameyko K."/>
            <person name="Kravchuk O."/>
            <person name="Lyupina Y."/>
        </authorList>
    </citation>
    <scope>NUCLEOTIDE SEQUENCE</scope>
</reference>
<dbReference type="CDD" id="cd00096">
    <property type="entry name" value="Ig"/>
    <property type="match status" value="1"/>
</dbReference>
<feature type="domain" description="Immunoglobulin subtype 2" evidence="2">
    <location>
        <begin position="1083"/>
        <end position="1141"/>
    </location>
</feature>
<feature type="domain" description="Immunoglobulin" evidence="3">
    <location>
        <begin position="876"/>
        <end position="975"/>
    </location>
</feature>
<feature type="domain" description="Immunoglobulin subtype 2" evidence="2">
    <location>
        <begin position="1174"/>
        <end position="1235"/>
    </location>
</feature>
<dbReference type="Pfam" id="PF06119">
    <property type="entry name" value="NIDO"/>
    <property type="match status" value="1"/>
</dbReference>
<feature type="domain" description="NIDO" evidence="4">
    <location>
        <begin position="96"/>
        <end position="245"/>
    </location>
</feature>
<dbReference type="PROSITE" id="PS00290">
    <property type="entry name" value="IG_MHC"/>
    <property type="match status" value="1"/>
</dbReference>
<dbReference type="Pfam" id="PF13895">
    <property type="entry name" value="Ig_2"/>
    <property type="match status" value="1"/>
</dbReference>
<proteinExistence type="evidence at transcript level"/>
<feature type="domain" description="Immunoglobulin" evidence="3">
    <location>
        <begin position="791"/>
        <end position="866"/>
    </location>
</feature>
<evidence type="ECO:0000256" key="1">
    <source>
        <dbReference type="ARBA" id="ARBA00023319"/>
    </source>
</evidence>
<feature type="domain" description="Immunoglobulin subtype 2" evidence="2">
    <location>
        <begin position="885"/>
        <end position="963"/>
    </location>
</feature>
<dbReference type="SMART" id="SM00409">
    <property type="entry name" value="IG"/>
    <property type="match status" value="6"/>
</dbReference>
<name>A0AA96S0W2_HALDU</name>
<dbReference type="InterPro" id="IPR043504">
    <property type="entry name" value="Peptidase_S1_PA_chymotrypsin"/>
</dbReference>
<dbReference type="InterPro" id="IPR035234">
    <property type="entry name" value="IgGFc-bd_N"/>
</dbReference>
<evidence type="ECO:0000313" key="5">
    <source>
        <dbReference type="EMBL" id="WNS50042.1"/>
    </source>
</evidence>
<protein>
    <submittedName>
        <fullName evidence="5">Perlecan-like protein</fullName>
    </submittedName>
</protein>
<keyword evidence="1" id="KW-0393">Immunoglobulin domain</keyword>
<feature type="domain" description="Immunoglobulin" evidence="3">
    <location>
        <begin position="1259"/>
        <end position="1339"/>
    </location>
</feature>
<dbReference type="GO" id="GO:0098632">
    <property type="term" value="F:cell-cell adhesion mediator activity"/>
    <property type="evidence" value="ECO:0007669"/>
    <property type="project" value="TreeGrafter"/>
</dbReference>
<dbReference type="EMBL" id="OR460119">
    <property type="protein sequence ID" value="WNS50042.1"/>
    <property type="molecule type" value="mRNA"/>
</dbReference>
<dbReference type="Pfam" id="PF13927">
    <property type="entry name" value="Ig_3"/>
    <property type="match status" value="2"/>
</dbReference>
<dbReference type="InterPro" id="IPR013783">
    <property type="entry name" value="Ig-like_fold"/>
</dbReference>
<organism evidence="5">
    <name type="scientific">Halisarca dujardinii</name>
    <name type="common">Dujardin's slime sponge</name>
    <dbReference type="NCBI Taxonomy" id="2583056"/>
    <lineage>
        <taxon>Eukaryota</taxon>
        <taxon>Metazoa</taxon>
        <taxon>Porifera</taxon>
        <taxon>Demospongiae</taxon>
        <taxon>Verongimorpha</taxon>
        <taxon>Chondrillida</taxon>
        <taxon>Halisarcidae</taxon>
        <taxon>Halisarca</taxon>
    </lineage>
</organism>
<dbReference type="SMART" id="SM00539">
    <property type="entry name" value="NIDO"/>
    <property type="match status" value="1"/>
</dbReference>
<dbReference type="GO" id="GO:0007160">
    <property type="term" value="P:cell-matrix adhesion"/>
    <property type="evidence" value="ECO:0007669"/>
    <property type="project" value="InterPro"/>
</dbReference>
<evidence type="ECO:0000259" key="4">
    <source>
        <dbReference type="SMART" id="SM00539"/>
    </source>
</evidence>
<dbReference type="InterPro" id="IPR036179">
    <property type="entry name" value="Ig-like_dom_sf"/>
</dbReference>
<dbReference type="Pfam" id="PF17517">
    <property type="entry name" value="IgGFc_binding"/>
    <property type="match status" value="1"/>
</dbReference>
<dbReference type="InterPro" id="IPR003006">
    <property type="entry name" value="Ig/MHC_CS"/>
</dbReference>
<feature type="domain" description="Immunoglobulin subtype 2" evidence="2">
    <location>
        <begin position="1265"/>
        <end position="1324"/>
    </location>
</feature>
<dbReference type="PANTHER" id="PTHR10075">
    <property type="entry name" value="BASIGIN RELATED"/>
    <property type="match status" value="1"/>
</dbReference>
<dbReference type="SMART" id="SM00408">
    <property type="entry name" value="IGc2"/>
    <property type="match status" value="6"/>
</dbReference>
<dbReference type="GO" id="GO:0007156">
    <property type="term" value="P:homophilic cell adhesion via plasma membrane adhesion molecules"/>
    <property type="evidence" value="ECO:0007669"/>
    <property type="project" value="TreeGrafter"/>
</dbReference>
<dbReference type="GO" id="GO:0005886">
    <property type="term" value="C:plasma membrane"/>
    <property type="evidence" value="ECO:0007669"/>
    <property type="project" value="TreeGrafter"/>
</dbReference>
<feature type="domain" description="Immunoglobulin" evidence="3">
    <location>
        <begin position="1077"/>
        <end position="1153"/>
    </location>
</feature>
<accession>A0AA96S0W2</accession>